<dbReference type="Pfam" id="PF07191">
    <property type="entry name" value="Zn_ribbon_6"/>
    <property type="match status" value="1"/>
</dbReference>
<dbReference type="EMBL" id="RBIL01000002">
    <property type="protein sequence ID" value="RKQ87972.1"/>
    <property type="molecule type" value="Genomic_DNA"/>
</dbReference>
<proteinExistence type="predicted"/>
<dbReference type="Proteomes" id="UP000278962">
    <property type="component" value="Unassembled WGS sequence"/>
</dbReference>
<evidence type="ECO:0000313" key="2">
    <source>
        <dbReference type="Proteomes" id="UP000278962"/>
    </source>
</evidence>
<comment type="caution">
    <text evidence="1">The sequence shown here is derived from an EMBL/GenBank/DDBJ whole genome shotgun (WGS) entry which is preliminary data.</text>
</comment>
<dbReference type="InterPro" id="IPR029037">
    <property type="entry name" value="DUF1407/YfgJ-like_sf"/>
</dbReference>
<dbReference type="Gene3D" id="2.10.290.10">
    <property type="entry name" value="YfgJ-like"/>
    <property type="match status" value="1"/>
</dbReference>
<protein>
    <submittedName>
        <fullName evidence="1">Zinc ribbon protein</fullName>
    </submittedName>
</protein>
<evidence type="ECO:0000313" key="1">
    <source>
        <dbReference type="EMBL" id="RKQ87972.1"/>
    </source>
</evidence>
<reference evidence="1 2" key="1">
    <citation type="submission" date="2018-10" db="EMBL/GenBank/DDBJ databases">
        <title>Genomic Encyclopedia of Archaeal and Bacterial Type Strains, Phase II (KMG-II): from individual species to whole genera.</title>
        <authorList>
            <person name="Goeker M."/>
        </authorList>
    </citation>
    <scope>NUCLEOTIDE SEQUENCE [LARGE SCALE GENOMIC DNA]</scope>
    <source>
        <strain evidence="1 2">DSM 14954</strain>
    </source>
</reference>
<accession>A0A660L555</accession>
<dbReference type="RefSeq" id="WP_121257076.1">
    <property type="nucleotide sequence ID" value="NZ_RBIL01000002.1"/>
</dbReference>
<keyword evidence="2" id="KW-1185">Reference proteome</keyword>
<dbReference type="SUPFAM" id="SSF161187">
    <property type="entry name" value="YfgJ-like"/>
    <property type="match status" value="1"/>
</dbReference>
<sequence>MSETETGAICPACHEPWLRATNLPGRYRCVNCLHRFELRSVCPNCGEHSTIVRMSNTALYMCGHCQSSMLAPI</sequence>
<dbReference type="AlphaFoldDB" id="A0A660L555"/>
<dbReference type="InterPro" id="IPR010807">
    <property type="entry name" value="YfgJ-like"/>
</dbReference>
<dbReference type="OrthoDB" id="5244105at2"/>
<gene>
    <name evidence="1" type="ORF">C8N24_6007</name>
</gene>
<organism evidence="1 2">
    <name type="scientific">Solirubrobacter pauli</name>
    <dbReference type="NCBI Taxonomy" id="166793"/>
    <lineage>
        <taxon>Bacteria</taxon>
        <taxon>Bacillati</taxon>
        <taxon>Actinomycetota</taxon>
        <taxon>Thermoleophilia</taxon>
        <taxon>Solirubrobacterales</taxon>
        <taxon>Solirubrobacteraceae</taxon>
        <taxon>Solirubrobacter</taxon>
    </lineage>
</organism>
<name>A0A660L555_9ACTN</name>